<organism evidence="1">
    <name type="scientific">Echinococcus granulosus</name>
    <name type="common">Hydatid tapeworm</name>
    <dbReference type="NCBI Taxonomy" id="6210"/>
    <lineage>
        <taxon>Eukaryota</taxon>
        <taxon>Metazoa</taxon>
        <taxon>Spiralia</taxon>
        <taxon>Lophotrochozoa</taxon>
        <taxon>Platyhelminthes</taxon>
        <taxon>Cestoda</taxon>
        <taxon>Eucestoda</taxon>
        <taxon>Cyclophyllidea</taxon>
        <taxon>Taeniidae</taxon>
        <taxon>Echinococcus</taxon>
        <taxon>Echinococcus granulosus group</taxon>
    </lineage>
</organism>
<evidence type="ECO:0000313" key="3">
    <source>
        <dbReference type="WBParaSite" id="EgrG_000292900"/>
    </source>
</evidence>
<reference evidence="1" key="2">
    <citation type="submission" date="2014-06" db="EMBL/GenBank/DDBJ databases">
        <authorList>
            <person name="Aslett M."/>
        </authorList>
    </citation>
    <scope>NUCLEOTIDE SEQUENCE</scope>
</reference>
<dbReference type="Proteomes" id="UP000492820">
    <property type="component" value="Unassembled WGS sequence"/>
</dbReference>
<reference evidence="1 2" key="1">
    <citation type="journal article" date="2013" name="Nature">
        <title>The genomes of four tapeworm species reveal adaptations to parasitism.</title>
        <authorList>
            <person name="Tsai I.J."/>
            <person name="Zarowiecki M."/>
            <person name="Holroyd N."/>
            <person name="Garciarrubio A."/>
            <person name="Sanchez-Flores A."/>
            <person name="Brooks K.L."/>
            <person name="Tracey A."/>
            <person name="Bobes R.J."/>
            <person name="Fragoso G."/>
            <person name="Sciutto E."/>
            <person name="Aslett M."/>
            <person name="Beasley H."/>
            <person name="Bennett H.M."/>
            <person name="Cai J."/>
            <person name="Camicia F."/>
            <person name="Clark R."/>
            <person name="Cucher M."/>
            <person name="De Silva N."/>
            <person name="Day T.A."/>
            <person name="Deplazes P."/>
            <person name="Estrada K."/>
            <person name="Fernandez C."/>
            <person name="Holland P.W."/>
            <person name="Hou J."/>
            <person name="Hu S."/>
            <person name="Huckvale T."/>
            <person name="Hung S.S."/>
            <person name="Kamenetzky L."/>
            <person name="Keane J.A."/>
            <person name="Kiss F."/>
            <person name="Koziol U."/>
            <person name="Lambert O."/>
            <person name="Liu K."/>
            <person name="Luo X."/>
            <person name="Luo Y."/>
            <person name="Macchiaroli N."/>
            <person name="Nichol S."/>
            <person name="Paps J."/>
            <person name="Parkinson J."/>
            <person name="Pouchkina-Stantcheva N."/>
            <person name="Riddiford N."/>
            <person name="Rosenzvit M."/>
            <person name="Salinas G."/>
            <person name="Wasmuth J.D."/>
            <person name="Zamanian M."/>
            <person name="Zheng Y."/>
            <person name="Cai X."/>
            <person name="Soberon X."/>
            <person name="Olson P.D."/>
            <person name="Laclette J.P."/>
            <person name="Brehm K."/>
            <person name="Berriman M."/>
            <person name="Garciarrubio A."/>
            <person name="Bobes R.J."/>
            <person name="Fragoso G."/>
            <person name="Sanchez-Flores A."/>
            <person name="Estrada K."/>
            <person name="Cevallos M.A."/>
            <person name="Morett E."/>
            <person name="Gonzalez V."/>
            <person name="Portillo T."/>
            <person name="Ochoa-Leyva A."/>
            <person name="Jose M.V."/>
            <person name="Sciutto E."/>
            <person name="Landa A."/>
            <person name="Jimenez L."/>
            <person name="Valdes V."/>
            <person name="Carrero J.C."/>
            <person name="Larralde C."/>
            <person name="Morales-Montor J."/>
            <person name="Limon-Lason J."/>
            <person name="Soberon X."/>
            <person name="Laclette J.P."/>
        </authorList>
    </citation>
    <scope>NUCLEOTIDE SEQUENCE [LARGE SCALE GENOMIC DNA]</scope>
</reference>
<dbReference type="AlphaFoldDB" id="A0A068X416"/>
<dbReference type="WBParaSite" id="EgrG_000292900">
    <property type="protein sequence ID" value="EgrG_000292900"/>
    <property type="gene ID" value="EgrG_000292900"/>
</dbReference>
<name>A0A068X416_ECHGR</name>
<reference evidence="3" key="3">
    <citation type="submission" date="2020-10" db="UniProtKB">
        <authorList>
            <consortium name="WormBaseParasite"/>
        </authorList>
    </citation>
    <scope>IDENTIFICATION</scope>
</reference>
<evidence type="ECO:0000313" key="2">
    <source>
        <dbReference type="Proteomes" id="UP000492820"/>
    </source>
</evidence>
<gene>
    <name evidence="1" type="ORF">EgrG_000292900</name>
</gene>
<proteinExistence type="predicted"/>
<protein>
    <submittedName>
        <fullName evidence="3">Secreted protein</fullName>
    </submittedName>
</protein>
<accession>A0A068X416</accession>
<sequence length="131" mass="14879">MKHSLKMQGTFLLLMQQPPLSGCRKVKGVFRPTPSFKCFAANFASRKISSTWHWCAICPQYALQPLMNHSTVLRPMTTGWKLQHGNIAQRNLNHSRLGALPTLQSWWWISFRLRRSGARLGLGASVDDSQT</sequence>
<evidence type="ECO:0000313" key="1">
    <source>
        <dbReference type="EMBL" id="CDS24676.1"/>
    </source>
</evidence>
<dbReference type="EMBL" id="LK028614">
    <property type="protein sequence ID" value="CDS24676.1"/>
    <property type="molecule type" value="Genomic_DNA"/>
</dbReference>